<dbReference type="Pfam" id="PF00266">
    <property type="entry name" value="Aminotran_5"/>
    <property type="match status" value="1"/>
</dbReference>
<feature type="modified residue" description="N6-(pyridoxal phosphate)lysine" evidence="4">
    <location>
        <position position="205"/>
    </location>
</feature>
<dbReference type="SUPFAM" id="SSF53383">
    <property type="entry name" value="PLP-dependent transferases"/>
    <property type="match status" value="1"/>
</dbReference>
<gene>
    <name evidence="4" type="primary">hxB</name>
    <name evidence="7" type="ORF">CMQ_8222</name>
</gene>
<dbReference type="GO" id="GO:0016829">
    <property type="term" value="F:lyase activity"/>
    <property type="evidence" value="ECO:0007669"/>
    <property type="project" value="UniProtKB-UniRule"/>
</dbReference>
<dbReference type="InParanoid" id="F0XKN7"/>
<evidence type="ECO:0000256" key="2">
    <source>
        <dbReference type="ARBA" id="ARBA00022898"/>
    </source>
</evidence>
<protein>
    <recommendedName>
        <fullName evidence="4">Molybdenum cofactor sulfurase</fullName>
        <shortName evidence="4">MCS</shortName>
        <shortName evidence="4">MOS</shortName>
        <shortName evidence="4">MoCo sulfurase</shortName>
        <ecNumber evidence="4">2.8.1.9</ecNumber>
    </recommendedName>
    <alternativeName>
        <fullName evidence="4">Molybdenum cofactor sulfurtransferase</fullName>
    </alternativeName>
</protein>
<evidence type="ECO:0000259" key="6">
    <source>
        <dbReference type="PROSITE" id="PS51340"/>
    </source>
</evidence>
<dbReference type="HAMAP" id="MF_03050">
    <property type="entry name" value="MOCOS"/>
    <property type="match status" value="1"/>
</dbReference>
<dbReference type="InterPro" id="IPR000192">
    <property type="entry name" value="Aminotrans_V_dom"/>
</dbReference>
<dbReference type="OrthoDB" id="10264306at2759"/>
<evidence type="ECO:0000313" key="8">
    <source>
        <dbReference type="Proteomes" id="UP000007796"/>
    </source>
</evidence>
<dbReference type="AlphaFoldDB" id="F0XKN7"/>
<evidence type="ECO:0000256" key="3">
    <source>
        <dbReference type="ARBA" id="ARBA00023150"/>
    </source>
</evidence>
<feature type="active site" evidence="4">
    <location>
        <position position="368"/>
    </location>
</feature>
<feature type="domain" description="MOSC" evidence="6">
    <location>
        <begin position="667"/>
        <end position="840"/>
    </location>
</feature>
<dbReference type="GeneID" id="25981854"/>
<evidence type="ECO:0000313" key="7">
    <source>
        <dbReference type="EMBL" id="EFX01756.1"/>
    </source>
</evidence>
<evidence type="ECO:0000256" key="1">
    <source>
        <dbReference type="ARBA" id="ARBA00022679"/>
    </source>
</evidence>
<feature type="region of interest" description="Disordered" evidence="5">
    <location>
        <begin position="148"/>
        <end position="167"/>
    </location>
</feature>
<proteinExistence type="inferred from homology"/>
<comment type="catalytic activity">
    <reaction evidence="4">
        <text>Mo-molybdopterin + L-cysteine + AH2 = thio-Mo-molybdopterin + L-alanine + A + H2O</text>
        <dbReference type="Rhea" id="RHEA:42636"/>
        <dbReference type="ChEBI" id="CHEBI:13193"/>
        <dbReference type="ChEBI" id="CHEBI:15377"/>
        <dbReference type="ChEBI" id="CHEBI:17499"/>
        <dbReference type="ChEBI" id="CHEBI:35235"/>
        <dbReference type="ChEBI" id="CHEBI:57972"/>
        <dbReference type="ChEBI" id="CHEBI:71302"/>
        <dbReference type="ChEBI" id="CHEBI:82685"/>
        <dbReference type="EC" id="2.8.1.9"/>
    </reaction>
</comment>
<dbReference type="PROSITE" id="PS51340">
    <property type="entry name" value="MOSC"/>
    <property type="match status" value="1"/>
</dbReference>
<comment type="similarity">
    <text evidence="4">Belongs to the class-V pyridoxal-phosphate-dependent aminotransferase family. MOCOS subfamily.</text>
</comment>
<dbReference type="InterPro" id="IPR015422">
    <property type="entry name" value="PyrdxlP-dep_Trfase_small"/>
</dbReference>
<feature type="region of interest" description="Disordered" evidence="5">
    <location>
        <begin position="615"/>
        <end position="672"/>
    </location>
</feature>
<dbReference type="EC" id="2.8.1.9" evidence="4"/>
<name>F0XKN7_GROCL</name>
<keyword evidence="8" id="KW-1185">Reference proteome</keyword>
<dbReference type="InterPro" id="IPR005302">
    <property type="entry name" value="MoCF_Sase_C"/>
</dbReference>
<feature type="compositionally biased region" description="Basic residues" evidence="5">
    <location>
        <begin position="619"/>
        <end position="634"/>
    </location>
</feature>
<dbReference type="RefSeq" id="XP_014171238.1">
    <property type="nucleotide sequence ID" value="XM_014315763.1"/>
</dbReference>
<dbReference type="GO" id="GO:0008265">
    <property type="term" value="F:molybdenum cofactor sulfurtransferase activity"/>
    <property type="evidence" value="ECO:0007669"/>
    <property type="project" value="UniProtKB-UniRule"/>
</dbReference>
<evidence type="ECO:0000256" key="4">
    <source>
        <dbReference type="HAMAP-Rule" id="MF_03050"/>
    </source>
</evidence>
<dbReference type="Pfam" id="PF03473">
    <property type="entry name" value="MOSC"/>
    <property type="match status" value="1"/>
</dbReference>
<comment type="cofactor">
    <cofactor evidence="4">
        <name>pyridoxal 5'-phosphate</name>
        <dbReference type="ChEBI" id="CHEBI:597326"/>
    </cofactor>
</comment>
<dbReference type="Gene3D" id="3.90.1150.10">
    <property type="entry name" value="Aspartate Aminotransferase, domain 1"/>
    <property type="match status" value="1"/>
</dbReference>
<dbReference type="eggNOG" id="KOG2142">
    <property type="taxonomic scope" value="Eukaryota"/>
</dbReference>
<dbReference type="InterPro" id="IPR015424">
    <property type="entry name" value="PyrdxlP-dep_Trfase"/>
</dbReference>
<keyword evidence="3 4" id="KW-0501">Molybdenum cofactor biosynthesis</keyword>
<accession>F0XKN7</accession>
<dbReference type="GO" id="GO:0030151">
    <property type="term" value="F:molybdenum ion binding"/>
    <property type="evidence" value="ECO:0007669"/>
    <property type="project" value="UniProtKB-UniRule"/>
</dbReference>
<dbReference type="Proteomes" id="UP000007796">
    <property type="component" value="Unassembled WGS sequence"/>
</dbReference>
<dbReference type="InterPro" id="IPR028886">
    <property type="entry name" value="MoCo_sulfurase"/>
</dbReference>
<sequence length="842" mass="91155">MAGFDGWPRPAYNASVEGFREREYPMLKDNVYLDHAGTTLYSRSLVERATADMMSSLLGNPHAASPSSQAASLLVEDVRLRALQFLGADPAAFDLIFVANATAGIKLVTEAFRTLPGGGFASGVDNVLFAYPAQSNMDGQRYPLSWASDVRTSPNSNDNADSHDATSPSPRIWTLLDAAAYASTAPLDLHDAVTAPDFVVLSFYKIFGWPDLGALLVRRPAEAVFDTRRYFGGGTVDVVVCTTEQWHARRQASLHERLEDGTLPIHSIAALGAALDTHATMFGSMKRVASHTTFLADRLRQGLLSLHHSNGVALCEIYGNERASGRGGGNGPVVAFNLRNVHGAWVSLTEFDKLAALRRFHVRTGGVCNPGGISSALNLAPWELRRNFANGMRCGDTAEEDIVSGKPTGIIRVSLGAMSTLADVDQFLAFLHEFYCDAGLTKYPTLYPATRLSSSSPPSLVVASISVYPIKSCGAFAVATGTPWEVRPEGLAWDREWCLVHRGTGRALSQKQHPQMALLRPQLDFVRGVLRVVWGGARMEGRSSEICVPLSSNPAMFAPTSSRPISLTASSRWPSRASRVCGEEIAAQVYTTASINDFFSDVLGVPCSLARFPPGGHGKSMRHAKAHLQKHQAGHNHAPPSPPESDSDGYAISGRGKMPTSSDSINSKDAHAAAIRSQTARRRILLSNESPILAINMASVRALNSDIRARNSRSDEHSSTDVPPDVFRANIVLDNAGQTNIASGHTAAYAEDNWSHLRIGSQSFRMLGACRRCHMVCVNQQTAARGEEPFVTLSQTRRFDGKVFFGIHMAHEAEDYKTSSTTTLEQQWPTIMVGDAVQVQSP</sequence>
<dbReference type="GO" id="GO:0030170">
    <property type="term" value="F:pyridoxal phosphate binding"/>
    <property type="evidence" value="ECO:0007669"/>
    <property type="project" value="UniProtKB-UniRule"/>
</dbReference>
<dbReference type="PANTHER" id="PTHR14237:SF80">
    <property type="entry name" value="MOLYBDENUM COFACTOR SULFURASE"/>
    <property type="match status" value="1"/>
</dbReference>
<dbReference type="GO" id="GO:0006777">
    <property type="term" value="P:Mo-molybdopterin cofactor biosynthetic process"/>
    <property type="evidence" value="ECO:0007669"/>
    <property type="project" value="UniProtKB-UniRule"/>
</dbReference>
<evidence type="ECO:0000256" key="5">
    <source>
        <dbReference type="SAM" id="MobiDB-lite"/>
    </source>
</evidence>
<dbReference type="SUPFAM" id="SSF141673">
    <property type="entry name" value="MOSC N-terminal domain-like"/>
    <property type="match status" value="1"/>
</dbReference>
<feature type="compositionally biased region" description="Polar residues" evidence="5">
    <location>
        <begin position="150"/>
        <end position="167"/>
    </location>
</feature>
<keyword evidence="2 4" id="KW-0663">Pyridoxal phosphate</keyword>
<dbReference type="InterPro" id="IPR015421">
    <property type="entry name" value="PyrdxlP-dep_Trfase_major"/>
</dbReference>
<dbReference type="EMBL" id="GL629788">
    <property type="protein sequence ID" value="EFX01756.1"/>
    <property type="molecule type" value="Genomic_DNA"/>
</dbReference>
<dbReference type="Gene3D" id="3.40.640.10">
    <property type="entry name" value="Type I PLP-dependent aspartate aminotransferase-like (Major domain)"/>
    <property type="match status" value="2"/>
</dbReference>
<keyword evidence="1 4" id="KW-0808">Transferase</keyword>
<dbReference type="Pfam" id="PF03476">
    <property type="entry name" value="MOSC_N"/>
    <property type="match status" value="1"/>
</dbReference>
<dbReference type="PANTHER" id="PTHR14237">
    <property type="entry name" value="MOLYBDOPTERIN COFACTOR SULFURASE MOSC"/>
    <property type="match status" value="1"/>
</dbReference>
<dbReference type="HOGENOM" id="CLU_010913_0_0_1"/>
<comment type="function">
    <text evidence="4">Sulfurates the molybdenum cofactor. Sulfation of molybdenum is essential for xanthine dehydrogenase (XDH) and aldehyde oxidase (ADO) enzymes in which molybdenum cofactor is liganded by 1 oxygen and 1 sulfur atom in active form.</text>
</comment>
<reference evidence="7 8" key="1">
    <citation type="journal article" date="2011" name="Proc. Natl. Acad. Sci. U.S.A.">
        <title>Genome and transcriptome analyses of the mountain pine beetle-fungal symbiont Grosmannia clavigera, a lodgepole pine pathogen.</title>
        <authorList>
            <person name="DiGuistini S."/>
            <person name="Wang Y."/>
            <person name="Liao N.Y."/>
            <person name="Taylor G."/>
            <person name="Tanguay P."/>
            <person name="Feau N."/>
            <person name="Henrissat B."/>
            <person name="Chan S.K."/>
            <person name="Hesse-Orce U."/>
            <person name="Alamouti S.M."/>
            <person name="Tsui C.K.M."/>
            <person name="Docking R.T."/>
            <person name="Levasseur A."/>
            <person name="Haridas S."/>
            <person name="Robertson G."/>
            <person name="Birol I."/>
            <person name="Holt R.A."/>
            <person name="Marra M.A."/>
            <person name="Hamelin R.C."/>
            <person name="Hirst M."/>
            <person name="Jones S.J.M."/>
            <person name="Bohlmann J."/>
            <person name="Breuil C."/>
        </authorList>
    </citation>
    <scope>NUCLEOTIDE SEQUENCE [LARGE SCALE GENOMIC DNA]</scope>
    <source>
        <strain evidence="8">kw1407 / UAMH 11150</strain>
    </source>
</reference>
<dbReference type="STRING" id="655863.F0XKN7"/>
<organism evidence="8">
    <name type="scientific">Grosmannia clavigera (strain kw1407 / UAMH 11150)</name>
    <name type="common">Blue stain fungus</name>
    <name type="synonym">Graphiocladiella clavigera</name>
    <dbReference type="NCBI Taxonomy" id="655863"/>
    <lineage>
        <taxon>Eukaryota</taxon>
        <taxon>Fungi</taxon>
        <taxon>Dikarya</taxon>
        <taxon>Ascomycota</taxon>
        <taxon>Pezizomycotina</taxon>
        <taxon>Sordariomycetes</taxon>
        <taxon>Sordariomycetidae</taxon>
        <taxon>Ophiostomatales</taxon>
        <taxon>Ophiostomataceae</taxon>
        <taxon>Leptographium</taxon>
    </lineage>
</organism>
<dbReference type="InterPro" id="IPR005303">
    <property type="entry name" value="MOCOS_middle"/>
</dbReference>